<dbReference type="Pfam" id="PF00501">
    <property type="entry name" value="AMP-binding"/>
    <property type="match status" value="3"/>
</dbReference>
<dbReference type="GO" id="GO:0043041">
    <property type="term" value="P:amino acid activation for nonribosomal peptide biosynthetic process"/>
    <property type="evidence" value="ECO:0007669"/>
    <property type="project" value="TreeGrafter"/>
</dbReference>
<sequence>MSREVENVYPLSPMQKGMLFHSMLEPHSGAYFEQVKFDLRGNLNITDFEKSVTALIKRHAILRTNFYSGLRDQPLQVVYKNRDAEFIYKDLRKMKEEQRKSFITTFTREDKTRGFDLAKDMLIRMSLLHYKENGYHVIFSFHHILMDGWCLPVIFKELFEIYNAIQEQRHPKLPAIIPYSRYIEWLDTQDLEKASNYWSAYLDSYEGQTILPFVKSPSKQNSYISNKVICNLGKELTQQMKQLAGANQVTINTFIQTAWGVLLQKYNNSEDVVFGSVVSGRPEEIPGIEKMIGLFINTIPVRVRIEKEVQFVEALRKNQELALSSHGYDTYPLYEIQAKTEQKQGLLSHIMVFENYPIEQQFEGVGICGTSQLELTNLQVEEHTNYDFNLIVMPGEELQIQFQYNASVYNKASIERVQGHLLHIMKQVLNNPQLSIEEIEVLTEDEKVKILEVFNDTETAYPEMGIHQLFEEQAKFLPDRPAVVFEGEQLTYRELNERANQLARTLQAEGLQENQLVGIMAERSAEMIIGILGILKAGGAYVPIDPEYPEDRILYILEDSGSQLLLTQHDLLDRIPLFEGKLLHLDDDQSYHNDGSNLELFVRPNQLAYVIYTSGTTGKPKGVMVEHHGLCNLKVVLKDILQMNEQDKVVQFASLSFDASVWEIFTALFFGATLYVPSRSVIIDYQLFTRFMNDNKITTALLPPSYAIYLDPIHMPFLSKLVTGGSASSFQLLDVWRDKVEYINAYGPTEDSIITTLWSGSRECIEYDCIPIGRPIHNHRVYIMDKAGHLLPIGVPGELCIAGVGIARGYLNRPELTTEKFVDSAFVPGEKVYRTGDLARWLPDGNIEYLGRIDHQVKIRGYRIELGEVESALLNIESVQEAAVIAHEGEDELKHLCAYIVGNGPLTVGHLRNALSQELPSYMIPSYFVQLEQMPLTPNGKIDRKALPAPNEDMQSGTEYLAPRTPIEKQLTAIWQDVLGRGKVGIQDNFFDLGGHSLRATTLVSKIHKEMDIRVALRDLFQYPTIEKIAAIITGEEQHTYIPIPNTEKREYYPVSSQQKRMYILSQLEGAEFSYNVTNIINVNGVLHRPLLEEAFRQLIQRHESLRTGFEIMNGDLVQHVHPEVEFTVEYVRAREEEADHHIRQFVRAFDLSQAPLIRVGVIELQPERFLLLLDLHHIISDGVSMNILMKEWAQLYEGEELPPLRIGYKDYSVWQQAEMQQEQMKKQEAYWLDVFREEIPLLDMPTDYARPSTRSFAGDTIEFVITEQRSEGLRQIAAQTGSTLYMVLLAVYSTLLSKYSGQEDIVIGSPIAGRAHADVQPIIGMFVNTLAMRNYPAGEKSFTAYVQEVKEHALKAYENQDYPFEELVEKIHVNRDMSRNPLFDTMFVLQNLEQEDRRINGLQFQPYRTKYTVSKFDLTFIAVESGPEITCTMEYATALYKPGTIKRMSEHLIQLIDAIIEQPLAKLSTLEMITAKEKNQILEVFNDTAVEYSRDKTIHQLFEERAEQTPNHIAIVFDTQELTYSEVNERANQLARTIRAEGGTEEQLIGIMTERTPEMVIGILAILKAGGAYLPIDPEYPEERIRYILNDSGAQTLLLQEHLHDRISFKGKIIKLDDERAYNEDGSNLDLSVGANQLAYVIYTSGTTGKPKGVMVEHQSVINILSEMEKKYPLARTDSYVLKTNYTFDVSVTELFGWFFGLGRLIVLKPGLEKDPLSLLNTIHEQQITHINFAPSMLQMFLHGLKETNYVNTNSLKYVFVAGEALSAKLITQFHSLPLRAKLENIYGPTESTIYATRYSTSSRREVLAHIPIGKPFGNIQMYIVANTAQLQPIGVVGELYIGGAGLARGYLNRQDLTLEKFLNNPFVPGKKMYRTGDLARWLPDGNIEYLGRIDHQVKIRGYRIELGEVEAALLKIKSVHEAVVIAREGEDNIKHLYAYFVGDKSLTVRQLRRALSQAIPSFMIPSYFVQIEKMPLNSSGKIDRNALPVIEGSLPTGMEYVAPRTEIERQLENIWKEILGQKKVGVKDNFFDLGGHSLRATELVSTIHKKMNVSVSLRDVFKLPTIEQMAAFIHELEERRFESIPMVEKRDYYPVSFAQKRIYILNQLENGQKIGYNMPLAILIEGGLERLLLEEAFQKLIQRHESLRTGFEIMNGELMQHVHPEVEFTVEYVRAREEEADHHIRQFVRAFDLSQAPLIRVGVIELQPERFLLLLDLHHIISDGVSMNILMKEWAQLYEGEELPPLRIGYKDYSVWQQAEMQQEQMKKQEAYWLDVFREEIPLLDMPTDYARPSTRSFAGDTIEFVITEQRSEGLRQIAAQTGSTLYMVLLAVYSTLLSKYSGQEDIVIGSPIAGRAHADVQPIIGMFVNTLAMRNYPAGEKSFTAYVQEVKEHALKAYENQDYPFEELVEKIHVNRDMSRNPLFDTMFVLQNLEQEDRRINGLQFQPYRTKYTVSKFDLTFIAVESGPEITCTMEYATALYKPGTIKRMSEHLIQLIDAIIEQPLAKLSTLEMITAKEKNQILEVFNDTAVEYSRDKTIHQLFEERAEQTPNHIAIVFDTQELTYSEVNERANQLARTIRAEGGTEEQLIGIMTERTPEMVIGILAILKAGGAYLPIDPEYPEERIRYILNDSGAQTLLLQEHLHDRISFKGKIIKLDDERAYNEDGSNLDLSVGANQLAYVIYTSGTTGKPKGVMVEHRGLANLKTVWNDSLQMDEQDRVVQFASLSFDASIWEILNALFCGASLYLPSKSVILDFQLFTRFMNDNKITTATLPPSYATYLEPEQMPFMKRLITAGSSSTIPLVEKWKDHVIYVNAYGPTEDSVCSTLWINRGESIDSHSVSIGRPIDNHHVFITDKAGHLLPIGVPGELCLAGVGLARGYLNRPDLTSEKFVDNPFVPGAKIYRTGDLARWSPDGNIEYLGRIDHQVKIRGYRIELGEVESALMKVEPVLEATVIAHEGEDGFSQLCAYVVGKDSLTVEQIRYALLQELPSYMIPSQFIKLEQMPLTPNGKIDRKALPAPEKCMQTGIDYVTPRTIVEIELATIWEEILGLENVGVTNNFFDLGGHSLKVLQLIREISKRMRMNLPYRVVFDAPTIETMAQQIVRYQLELKSESHFLKLNEKGQVNVFCFPSTISGLGMEYYEMAKRLENECVLYAYDFIDHHSNYTEMIKEYVDSIIRIQAQGPYIFLGYSAGGNLAFEITKVMEQKGYEISDIIMLDSSFLNSEIQKKREELLQQALDYNENISEWFEQVQDIPSVKNKSLRYECYMKQLTTSGVVDANIHNLVVKGLDKSNWSYATRKRYIEYQGFGKHNELLNRQFIDQNVGLIKRVLTQIREHHVERELEYSSATNKKGG</sequence>
<dbReference type="FunFam" id="3.30.300.30:FF:000010">
    <property type="entry name" value="Enterobactin synthetase component F"/>
    <property type="match status" value="3"/>
</dbReference>
<dbReference type="Pfam" id="PF00975">
    <property type="entry name" value="Thioesterase"/>
    <property type="match status" value="1"/>
</dbReference>
<dbReference type="GO" id="GO:0017000">
    <property type="term" value="P:antibiotic biosynthetic process"/>
    <property type="evidence" value="ECO:0007669"/>
    <property type="project" value="UniProtKB-KW"/>
</dbReference>
<dbReference type="NCBIfam" id="NF003417">
    <property type="entry name" value="PRK04813.1"/>
    <property type="match status" value="3"/>
</dbReference>
<dbReference type="InterPro" id="IPR029058">
    <property type="entry name" value="AB_hydrolase_fold"/>
</dbReference>
<dbReference type="EMBL" id="QYZD01000014">
    <property type="protein sequence ID" value="RJG22804.1"/>
    <property type="molecule type" value="Genomic_DNA"/>
</dbReference>
<dbReference type="Proteomes" id="UP000266177">
    <property type="component" value="Unassembled WGS sequence"/>
</dbReference>
<evidence type="ECO:0000313" key="11">
    <source>
        <dbReference type="EMBL" id="RJG22804.1"/>
    </source>
</evidence>
<evidence type="ECO:0000256" key="7">
    <source>
        <dbReference type="ARBA" id="ARBA00023194"/>
    </source>
</evidence>
<dbReference type="GO" id="GO:0031177">
    <property type="term" value="F:phosphopantetheine binding"/>
    <property type="evidence" value="ECO:0007669"/>
    <property type="project" value="InterPro"/>
</dbReference>
<dbReference type="InterPro" id="IPR009081">
    <property type="entry name" value="PP-bd_ACP"/>
</dbReference>
<dbReference type="Pfam" id="PF00550">
    <property type="entry name" value="PP-binding"/>
    <property type="match status" value="3"/>
</dbReference>
<dbReference type="CDD" id="cd19543">
    <property type="entry name" value="DCL_NRPS"/>
    <property type="match status" value="1"/>
</dbReference>
<dbReference type="InterPro" id="IPR020845">
    <property type="entry name" value="AMP-binding_CS"/>
</dbReference>
<comment type="cofactor">
    <cofactor evidence="1">
        <name>pantetheine 4'-phosphate</name>
        <dbReference type="ChEBI" id="CHEBI:47942"/>
    </cofactor>
</comment>
<dbReference type="RefSeq" id="WP_119794614.1">
    <property type="nucleotide sequence ID" value="NZ_QYZD01000014.1"/>
</dbReference>
<dbReference type="GO" id="GO:0008610">
    <property type="term" value="P:lipid biosynthetic process"/>
    <property type="evidence" value="ECO:0007669"/>
    <property type="project" value="UniProtKB-ARBA"/>
</dbReference>
<evidence type="ECO:0000256" key="3">
    <source>
        <dbReference type="ARBA" id="ARBA00022450"/>
    </source>
</evidence>
<feature type="domain" description="Carrier" evidence="10">
    <location>
        <begin position="3037"/>
        <end position="3112"/>
    </location>
</feature>
<dbReference type="InterPro" id="IPR045851">
    <property type="entry name" value="AMP-bd_C_sf"/>
</dbReference>
<dbReference type="PROSITE" id="PS00012">
    <property type="entry name" value="PHOSPHOPANTETHEINE"/>
    <property type="match status" value="3"/>
</dbReference>
<dbReference type="Gene3D" id="3.30.300.30">
    <property type="match status" value="3"/>
</dbReference>
<dbReference type="Gene3D" id="1.10.287.490">
    <property type="entry name" value="Helix hairpin bin"/>
    <property type="match status" value="1"/>
</dbReference>
<evidence type="ECO:0000259" key="10">
    <source>
        <dbReference type="PROSITE" id="PS50075"/>
    </source>
</evidence>
<keyword evidence="4" id="KW-0597">Phosphoprotein</keyword>
<dbReference type="InterPro" id="IPR020806">
    <property type="entry name" value="PKS_PP-bd"/>
</dbReference>
<feature type="domain" description="Carrier" evidence="10">
    <location>
        <begin position="962"/>
        <end position="1037"/>
    </location>
</feature>
<keyword evidence="3" id="KW-0596">Phosphopantetheine</keyword>
<evidence type="ECO:0000313" key="12">
    <source>
        <dbReference type="Proteomes" id="UP000266177"/>
    </source>
</evidence>
<dbReference type="PROSITE" id="PS50075">
    <property type="entry name" value="CARRIER"/>
    <property type="match status" value="3"/>
</dbReference>
<dbReference type="PANTHER" id="PTHR45527">
    <property type="entry name" value="NONRIBOSOMAL PEPTIDE SYNTHETASE"/>
    <property type="match status" value="1"/>
</dbReference>
<evidence type="ECO:0000256" key="1">
    <source>
        <dbReference type="ARBA" id="ARBA00001957"/>
    </source>
</evidence>
<dbReference type="OrthoDB" id="9765680at2"/>
<dbReference type="InterPro" id="IPR023213">
    <property type="entry name" value="CAT-like_dom_sf"/>
</dbReference>
<gene>
    <name evidence="11" type="ORF">DQX05_16375</name>
</gene>
<dbReference type="InterPro" id="IPR000873">
    <property type="entry name" value="AMP-dep_synth/lig_dom"/>
</dbReference>
<comment type="caution">
    <text evidence="11">The sequence shown here is derived from an EMBL/GenBank/DDBJ whole genome shotgun (WGS) entry which is preliminary data.</text>
</comment>
<evidence type="ECO:0000256" key="5">
    <source>
        <dbReference type="ARBA" id="ARBA00022598"/>
    </source>
</evidence>
<dbReference type="InterPro" id="IPR036736">
    <property type="entry name" value="ACP-like_sf"/>
</dbReference>
<dbReference type="FunFam" id="1.10.1200.10:FF:000005">
    <property type="entry name" value="Nonribosomal peptide synthetase 1"/>
    <property type="match status" value="3"/>
</dbReference>
<dbReference type="PROSITE" id="PS00455">
    <property type="entry name" value="AMP_BINDING"/>
    <property type="match status" value="3"/>
</dbReference>
<proteinExistence type="inferred from homology"/>
<dbReference type="Gene3D" id="2.30.38.10">
    <property type="entry name" value="Luciferase, Domain 3"/>
    <property type="match status" value="3"/>
</dbReference>
<evidence type="ECO:0000256" key="2">
    <source>
        <dbReference type="ARBA" id="ARBA00006432"/>
    </source>
</evidence>
<dbReference type="SUPFAM" id="SSF53474">
    <property type="entry name" value="alpha/beta-Hydrolases"/>
    <property type="match status" value="1"/>
</dbReference>
<organism evidence="11 12">
    <name type="scientific">Paenibacillus thiaminolyticus</name>
    <name type="common">Bacillus thiaminolyticus</name>
    <dbReference type="NCBI Taxonomy" id="49283"/>
    <lineage>
        <taxon>Bacteria</taxon>
        <taxon>Bacillati</taxon>
        <taxon>Bacillota</taxon>
        <taxon>Bacilli</taxon>
        <taxon>Bacillales</taxon>
        <taxon>Paenibacillaceae</taxon>
        <taxon>Paenibacillus</taxon>
    </lineage>
</organism>
<keyword evidence="9" id="KW-0175">Coiled coil</keyword>
<keyword evidence="5" id="KW-0436">Ligase</keyword>
<dbReference type="Pfam" id="PF00668">
    <property type="entry name" value="Condensation"/>
    <property type="match status" value="3"/>
</dbReference>
<dbReference type="SMART" id="SM00823">
    <property type="entry name" value="PKS_PP"/>
    <property type="match status" value="3"/>
</dbReference>
<dbReference type="PANTHER" id="PTHR45527:SF1">
    <property type="entry name" value="FATTY ACID SYNTHASE"/>
    <property type="match status" value="1"/>
</dbReference>
<keyword evidence="7" id="KW-0045">Antibiotic biosynthesis</keyword>
<dbReference type="NCBIfam" id="TIGR01733">
    <property type="entry name" value="AA-adenyl-dom"/>
    <property type="match status" value="3"/>
</dbReference>
<dbReference type="Pfam" id="PF13193">
    <property type="entry name" value="AMP-binding_C"/>
    <property type="match status" value="3"/>
</dbReference>
<dbReference type="FunFam" id="3.40.50.980:FF:000001">
    <property type="entry name" value="Non-ribosomal peptide synthetase"/>
    <property type="match status" value="3"/>
</dbReference>
<dbReference type="InterPro" id="IPR006162">
    <property type="entry name" value="Ppantetheine_attach_site"/>
</dbReference>
<evidence type="ECO:0000256" key="4">
    <source>
        <dbReference type="ARBA" id="ARBA00022553"/>
    </source>
</evidence>
<dbReference type="SUPFAM" id="SSF47336">
    <property type="entry name" value="ACP-like"/>
    <property type="match status" value="3"/>
</dbReference>
<comment type="similarity">
    <text evidence="2">Belongs to the ATP-dependent AMP-binding enzyme family.</text>
</comment>
<dbReference type="Gene3D" id="3.40.50.980">
    <property type="match status" value="6"/>
</dbReference>
<evidence type="ECO:0000256" key="6">
    <source>
        <dbReference type="ARBA" id="ARBA00022737"/>
    </source>
</evidence>
<dbReference type="FunFam" id="2.30.38.10:FF:000001">
    <property type="entry name" value="Non-ribosomal peptide synthetase PvdI"/>
    <property type="match status" value="3"/>
</dbReference>
<dbReference type="InterPro" id="IPR001242">
    <property type="entry name" value="Condensation_dom"/>
</dbReference>
<dbReference type="InterPro" id="IPR010071">
    <property type="entry name" value="AA_adenyl_dom"/>
</dbReference>
<dbReference type="SUPFAM" id="SSF52777">
    <property type="entry name" value="CoA-dependent acyltransferases"/>
    <property type="match status" value="6"/>
</dbReference>
<evidence type="ECO:0000256" key="8">
    <source>
        <dbReference type="ARBA" id="ARBA00023268"/>
    </source>
</evidence>
<dbReference type="FunFam" id="3.40.50.12780:FF:000012">
    <property type="entry name" value="Non-ribosomal peptide synthetase"/>
    <property type="match status" value="3"/>
</dbReference>
<dbReference type="Gene3D" id="3.30.559.10">
    <property type="entry name" value="Chloramphenicol acetyltransferase-like domain"/>
    <property type="match status" value="3"/>
</dbReference>
<dbReference type="CDD" id="cd19531">
    <property type="entry name" value="LCL_NRPS-like"/>
    <property type="match status" value="2"/>
</dbReference>
<protein>
    <submittedName>
        <fullName evidence="11">Amino acid adenylation domain-containing protein</fullName>
    </submittedName>
</protein>
<dbReference type="GO" id="GO:0044550">
    <property type="term" value="P:secondary metabolite biosynthetic process"/>
    <property type="evidence" value="ECO:0007669"/>
    <property type="project" value="UniProtKB-ARBA"/>
</dbReference>
<keyword evidence="8" id="KW-0511">Multifunctional enzyme</keyword>
<dbReference type="InterPro" id="IPR001031">
    <property type="entry name" value="Thioesterase"/>
</dbReference>
<evidence type="ECO:0000256" key="9">
    <source>
        <dbReference type="SAM" id="Coils"/>
    </source>
</evidence>
<dbReference type="Gene3D" id="1.10.1200.10">
    <property type="entry name" value="ACP-like"/>
    <property type="match status" value="3"/>
</dbReference>
<dbReference type="SUPFAM" id="SSF56801">
    <property type="entry name" value="Acetyl-CoA synthetase-like"/>
    <property type="match status" value="3"/>
</dbReference>
<name>A0A3A3GFE2_PANTH</name>
<dbReference type="Gene3D" id="3.40.50.1820">
    <property type="entry name" value="alpha/beta hydrolase"/>
    <property type="match status" value="1"/>
</dbReference>
<dbReference type="GO" id="GO:0005829">
    <property type="term" value="C:cytosol"/>
    <property type="evidence" value="ECO:0007669"/>
    <property type="project" value="TreeGrafter"/>
</dbReference>
<accession>A0A3A3GFE2</accession>
<dbReference type="GO" id="GO:0016874">
    <property type="term" value="F:ligase activity"/>
    <property type="evidence" value="ECO:0007669"/>
    <property type="project" value="UniProtKB-KW"/>
</dbReference>
<feature type="domain" description="Carrier" evidence="10">
    <location>
        <begin position="2004"/>
        <end position="2079"/>
    </location>
</feature>
<dbReference type="Gene3D" id="3.30.559.30">
    <property type="entry name" value="Nonribosomal peptide synthetase, condensation domain"/>
    <property type="match status" value="3"/>
</dbReference>
<dbReference type="InterPro" id="IPR025110">
    <property type="entry name" value="AMP-bd_C"/>
</dbReference>
<keyword evidence="6" id="KW-0677">Repeat</keyword>
<reference evidence="11 12" key="1">
    <citation type="submission" date="2018-09" db="EMBL/GenBank/DDBJ databases">
        <title>Paenibacillus SK2017-BO5.</title>
        <authorList>
            <person name="Piskunova J.V."/>
            <person name="Dubiley S.A."/>
            <person name="Severinov K.V."/>
        </authorList>
    </citation>
    <scope>NUCLEOTIDE SEQUENCE [LARGE SCALE GENOMIC DNA]</scope>
    <source>
        <strain evidence="11 12">BO5</strain>
    </source>
</reference>
<feature type="coiled-coil region" evidence="9">
    <location>
        <begin position="3229"/>
        <end position="3256"/>
    </location>
</feature>